<keyword evidence="2" id="KW-0804">Transcription</keyword>
<feature type="domain" description="HVO-0513-like N-terminal" evidence="4">
    <location>
        <begin position="16"/>
        <end position="152"/>
    </location>
</feature>
<evidence type="ECO:0000256" key="2">
    <source>
        <dbReference type="ARBA" id="ARBA00023163"/>
    </source>
</evidence>
<gene>
    <name evidence="5" type="ORF">EIK79_11825</name>
</gene>
<dbReference type="PANTHER" id="PTHR34236:SF1">
    <property type="entry name" value="DIMETHYL SULFOXIDE REDUCTASE TRANSCRIPTIONAL ACTIVATOR"/>
    <property type="match status" value="1"/>
</dbReference>
<comment type="caution">
    <text evidence="5">The sequence shown here is derived from an EMBL/GenBank/DDBJ whole genome shotgun (WGS) entry which is preliminary data.</text>
</comment>
<dbReference type="Proteomes" id="UP000282322">
    <property type="component" value="Unassembled WGS sequence"/>
</dbReference>
<sequence length="225" mass="25827">MKYCDLRLYQPDWMLHPMQQFIREKNVVQYEEVVTWNVQPTTSLEYELFYVEVTDVDRYVAAIERVDSTRWHRIAQIDDSSLYVFVCQETREEEVLLRRAFARLEVVVVPPIVYDQEAAMEMTLIGDAEDLSTLVDSLPGQIDVTIEKVGEYDRPNARATSALTDRQFEVLRTAIDIGYFAVPRKASLADLATELGCAESTVSVVLRKAEATIVTRVIERERNGP</sequence>
<evidence type="ECO:0000313" key="5">
    <source>
        <dbReference type="EMBL" id="RRJ29774.1"/>
    </source>
</evidence>
<proteinExistence type="predicted"/>
<dbReference type="InterPro" id="IPR007050">
    <property type="entry name" value="HTH_bacterioopsin"/>
</dbReference>
<dbReference type="EMBL" id="RRCH01000026">
    <property type="protein sequence ID" value="RRJ29774.1"/>
    <property type="molecule type" value="Genomic_DNA"/>
</dbReference>
<name>A0A3P3R8S3_9EURY</name>
<dbReference type="Pfam" id="PF24278">
    <property type="entry name" value="HVO_0513_N"/>
    <property type="match status" value="1"/>
</dbReference>
<keyword evidence="6" id="KW-1185">Reference proteome</keyword>
<organism evidence="5 6">
    <name type="scientific">Halocatena pleomorpha</name>
    <dbReference type="NCBI Taxonomy" id="1785090"/>
    <lineage>
        <taxon>Archaea</taxon>
        <taxon>Methanobacteriati</taxon>
        <taxon>Methanobacteriota</taxon>
        <taxon>Stenosarchaea group</taxon>
        <taxon>Halobacteria</taxon>
        <taxon>Halobacteriales</taxon>
        <taxon>Natronomonadaceae</taxon>
        <taxon>Halocatena</taxon>
    </lineage>
</organism>
<reference evidence="5 6" key="1">
    <citation type="submission" date="2018-11" db="EMBL/GenBank/DDBJ databases">
        <title>Taxonoimc description of Halomarina strain SPP-AMP-1.</title>
        <authorList>
            <person name="Pal Y."/>
            <person name="Srinivasana K."/>
            <person name="Verma A."/>
            <person name="Kumar P."/>
        </authorList>
    </citation>
    <scope>NUCLEOTIDE SEQUENCE [LARGE SCALE GENOMIC DNA]</scope>
    <source>
        <strain evidence="5 6">SPP-AMP-1</strain>
    </source>
</reference>
<dbReference type="AlphaFoldDB" id="A0A3P3R8S3"/>
<evidence type="ECO:0000313" key="6">
    <source>
        <dbReference type="Proteomes" id="UP000282322"/>
    </source>
</evidence>
<keyword evidence="1" id="KW-0805">Transcription regulation</keyword>
<evidence type="ECO:0000259" key="4">
    <source>
        <dbReference type="Pfam" id="PF24278"/>
    </source>
</evidence>
<evidence type="ECO:0000256" key="1">
    <source>
        <dbReference type="ARBA" id="ARBA00023015"/>
    </source>
</evidence>
<protein>
    <submittedName>
        <fullName evidence="5">Bacterio-opsin activator</fullName>
    </submittedName>
</protein>
<dbReference type="OrthoDB" id="27447at2157"/>
<dbReference type="InterPro" id="IPR056493">
    <property type="entry name" value="HVO_0513_N"/>
</dbReference>
<evidence type="ECO:0000259" key="3">
    <source>
        <dbReference type="Pfam" id="PF04967"/>
    </source>
</evidence>
<dbReference type="Pfam" id="PF04967">
    <property type="entry name" value="HTH_10"/>
    <property type="match status" value="1"/>
</dbReference>
<feature type="domain" description="HTH bat-type" evidence="3">
    <location>
        <begin position="163"/>
        <end position="214"/>
    </location>
</feature>
<accession>A0A3P3R8S3</accession>
<dbReference type="PANTHER" id="PTHR34236">
    <property type="entry name" value="DIMETHYL SULFOXIDE REDUCTASE TRANSCRIPTIONAL ACTIVATOR"/>
    <property type="match status" value="1"/>
</dbReference>